<dbReference type="EMBL" id="NEXC01000051">
    <property type="protein sequence ID" value="PSN82792.1"/>
    <property type="molecule type" value="Genomic_DNA"/>
</dbReference>
<reference evidence="1 2" key="1">
    <citation type="submission" date="2017-04" db="EMBL/GenBank/DDBJ databases">
        <title>Novel microbial lineages endemic to geothermal iron-oxide mats fill important gaps in the evolutionary history of Archaea.</title>
        <authorList>
            <person name="Jay Z.J."/>
            <person name="Beam J.P."/>
            <person name="Dlakic M."/>
            <person name="Rusch D.B."/>
            <person name="Kozubal M.A."/>
            <person name="Inskeep W.P."/>
        </authorList>
    </citation>
    <scope>NUCLEOTIDE SEQUENCE [LARGE SCALE GENOMIC DNA]</scope>
    <source>
        <strain evidence="1">OSP_D</strain>
    </source>
</reference>
<evidence type="ECO:0000313" key="1">
    <source>
        <dbReference type="EMBL" id="PSN82792.1"/>
    </source>
</evidence>
<gene>
    <name evidence="1" type="ORF">B9Q01_06895</name>
</gene>
<proteinExistence type="predicted"/>
<comment type="caution">
    <text evidence="1">The sequence shown here is derived from an EMBL/GenBank/DDBJ whole genome shotgun (WGS) entry which is preliminary data.</text>
</comment>
<feature type="non-terminal residue" evidence="1">
    <location>
        <position position="1"/>
    </location>
</feature>
<evidence type="ECO:0000313" key="2">
    <source>
        <dbReference type="Proteomes" id="UP000240880"/>
    </source>
</evidence>
<dbReference type="Proteomes" id="UP000240880">
    <property type="component" value="Unassembled WGS sequence"/>
</dbReference>
<organism evidence="1 2">
    <name type="scientific">Candidatus Marsarchaeota G1 archaeon OSP_D</name>
    <dbReference type="NCBI Taxonomy" id="1978155"/>
    <lineage>
        <taxon>Archaea</taxon>
        <taxon>Candidatus Marsarchaeota</taxon>
        <taxon>Candidatus Marsarchaeota group 1</taxon>
    </lineage>
</organism>
<protein>
    <submittedName>
        <fullName evidence="1">Bacitracin resistance protein</fullName>
    </submittedName>
</protein>
<name>A0A2R6A8M3_9ARCH</name>
<sequence length="28" mass="3257">LRGRKASPAGMDSPLIFKYFFFLNLFYG</sequence>
<accession>A0A2R6A8M3</accession>
<dbReference type="AlphaFoldDB" id="A0A2R6A8M3"/>